<gene>
    <name evidence="2" type="ORF">IQ10_01129</name>
</gene>
<organism evidence="2 3">
    <name type="scientific">Halalkalibacter nanhaiisediminis</name>
    <dbReference type="NCBI Taxonomy" id="688079"/>
    <lineage>
        <taxon>Bacteria</taxon>
        <taxon>Bacillati</taxon>
        <taxon>Bacillota</taxon>
        <taxon>Bacilli</taxon>
        <taxon>Bacillales</taxon>
        <taxon>Bacillaceae</taxon>
        <taxon>Halalkalibacter</taxon>
    </lineage>
</organism>
<proteinExistence type="predicted"/>
<dbReference type="Proteomes" id="UP000315711">
    <property type="component" value="Unassembled WGS sequence"/>
</dbReference>
<protein>
    <submittedName>
        <fullName evidence="2">Uncharacterized protein</fullName>
    </submittedName>
</protein>
<evidence type="ECO:0000313" key="2">
    <source>
        <dbReference type="EMBL" id="TWI57801.1"/>
    </source>
</evidence>
<feature type="transmembrane region" description="Helical" evidence="1">
    <location>
        <begin position="7"/>
        <end position="29"/>
    </location>
</feature>
<dbReference type="AlphaFoldDB" id="A0A562QM21"/>
<accession>A0A562QM21</accession>
<comment type="caution">
    <text evidence="2">The sequence shown here is derived from an EMBL/GenBank/DDBJ whole genome shotgun (WGS) entry which is preliminary data.</text>
</comment>
<feature type="transmembrane region" description="Helical" evidence="1">
    <location>
        <begin position="49"/>
        <end position="67"/>
    </location>
</feature>
<dbReference type="EMBL" id="VLKZ01000003">
    <property type="protein sequence ID" value="TWI57801.1"/>
    <property type="molecule type" value="Genomic_DNA"/>
</dbReference>
<evidence type="ECO:0000313" key="3">
    <source>
        <dbReference type="Proteomes" id="UP000315711"/>
    </source>
</evidence>
<name>A0A562QM21_9BACI</name>
<evidence type="ECO:0000256" key="1">
    <source>
        <dbReference type="SAM" id="Phobius"/>
    </source>
</evidence>
<keyword evidence="3" id="KW-1185">Reference proteome</keyword>
<dbReference type="RefSeq" id="WP_144449500.1">
    <property type="nucleotide sequence ID" value="NZ_VLKZ01000003.1"/>
</dbReference>
<sequence length="116" mass="13237">MRKFFNLLVFLIVGTASVFILNNLSSIFIDVMRLSAASEYPGDITLEGLLLYLIIISVLLGSVLSFLSKKLPLNINNKSDKNIKLLILPTLFGLILFIFQFIQYYKEMMSLPRILF</sequence>
<feature type="transmembrane region" description="Helical" evidence="1">
    <location>
        <begin position="87"/>
        <end position="105"/>
    </location>
</feature>
<keyword evidence="1" id="KW-0812">Transmembrane</keyword>
<keyword evidence="1" id="KW-0472">Membrane</keyword>
<keyword evidence="1" id="KW-1133">Transmembrane helix</keyword>
<reference evidence="2 3" key="1">
    <citation type="journal article" date="2015" name="Stand. Genomic Sci.">
        <title>Genomic Encyclopedia of Bacterial and Archaeal Type Strains, Phase III: the genomes of soil and plant-associated and newly described type strains.</title>
        <authorList>
            <person name="Whitman W.B."/>
            <person name="Woyke T."/>
            <person name="Klenk H.P."/>
            <person name="Zhou Y."/>
            <person name="Lilburn T.G."/>
            <person name="Beck B.J."/>
            <person name="De Vos P."/>
            <person name="Vandamme P."/>
            <person name="Eisen J.A."/>
            <person name="Garrity G."/>
            <person name="Hugenholtz P."/>
            <person name="Kyrpides N.C."/>
        </authorList>
    </citation>
    <scope>NUCLEOTIDE SEQUENCE [LARGE SCALE GENOMIC DNA]</scope>
    <source>
        <strain evidence="2 3">CGMCC 1.10116</strain>
    </source>
</reference>